<evidence type="ECO:0000313" key="2">
    <source>
        <dbReference type="Proteomes" id="UP000824782"/>
    </source>
</evidence>
<dbReference type="AlphaFoldDB" id="A0AAV6YMK0"/>
<accession>A0AAV6YMK0</accession>
<reference evidence="1" key="1">
    <citation type="thesis" date="2020" institute="ProQuest LLC" country="789 East Eisenhower Parkway, Ann Arbor, MI, USA">
        <title>Comparative Genomics and Chromosome Evolution.</title>
        <authorList>
            <person name="Mudd A.B."/>
        </authorList>
    </citation>
    <scope>NUCLEOTIDE SEQUENCE</scope>
    <source>
        <strain evidence="1">237g6f4</strain>
        <tissue evidence="1">Blood</tissue>
    </source>
</reference>
<name>A0AAV6YMK0_ENGPU</name>
<gene>
    <name evidence="1" type="ORF">GDO81_023235</name>
</gene>
<proteinExistence type="predicted"/>
<keyword evidence="2" id="KW-1185">Reference proteome</keyword>
<sequence length="68" mass="7786">MYLQYMAHIAQLCMQLAPSSGYLKVLQGEILLTGIFTGDSLLQIAKLARPASKLLDFFYIFFLLFVYF</sequence>
<dbReference type="EMBL" id="WNYA01023598">
    <property type="protein sequence ID" value="KAG8538141.1"/>
    <property type="molecule type" value="Genomic_DNA"/>
</dbReference>
<protein>
    <submittedName>
        <fullName evidence="1">Uncharacterized protein</fullName>
    </submittedName>
</protein>
<evidence type="ECO:0000313" key="1">
    <source>
        <dbReference type="EMBL" id="KAG8538141.1"/>
    </source>
</evidence>
<dbReference type="Proteomes" id="UP000824782">
    <property type="component" value="Unassembled WGS sequence"/>
</dbReference>
<comment type="caution">
    <text evidence="1">The sequence shown here is derived from an EMBL/GenBank/DDBJ whole genome shotgun (WGS) entry which is preliminary data.</text>
</comment>
<organism evidence="1 2">
    <name type="scientific">Engystomops pustulosus</name>
    <name type="common">Tungara frog</name>
    <name type="synonym">Physalaemus pustulosus</name>
    <dbReference type="NCBI Taxonomy" id="76066"/>
    <lineage>
        <taxon>Eukaryota</taxon>
        <taxon>Metazoa</taxon>
        <taxon>Chordata</taxon>
        <taxon>Craniata</taxon>
        <taxon>Vertebrata</taxon>
        <taxon>Euteleostomi</taxon>
        <taxon>Amphibia</taxon>
        <taxon>Batrachia</taxon>
        <taxon>Anura</taxon>
        <taxon>Neobatrachia</taxon>
        <taxon>Hyloidea</taxon>
        <taxon>Leptodactylidae</taxon>
        <taxon>Leiuperinae</taxon>
        <taxon>Engystomops</taxon>
    </lineage>
</organism>